<evidence type="ECO:0000256" key="7">
    <source>
        <dbReference type="ARBA" id="ARBA00022993"/>
    </source>
</evidence>
<evidence type="ECO:0000256" key="2">
    <source>
        <dbReference type="ARBA" id="ARBA00022490"/>
    </source>
</evidence>
<evidence type="ECO:0000256" key="5">
    <source>
        <dbReference type="ARBA" id="ARBA00022777"/>
    </source>
</evidence>
<protein>
    <submittedName>
        <fullName evidence="8">Dephospho-CoA kinase</fullName>
        <ecNumber evidence="8">2.7.1.24</ecNumber>
    </submittedName>
</protein>
<dbReference type="AlphaFoldDB" id="A0A3B1CK80"/>
<keyword evidence="4" id="KW-0547">Nucleotide-binding</keyword>
<keyword evidence="2" id="KW-0963">Cytoplasm</keyword>
<organism evidence="8">
    <name type="scientific">hydrothermal vent metagenome</name>
    <dbReference type="NCBI Taxonomy" id="652676"/>
    <lineage>
        <taxon>unclassified sequences</taxon>
        <taxon>metagenomes</taxon>
        <taxon>ecological metagenomes</taxon>
    </lineage>
</organism>
<dbReference type="InterPro" id="IPR001977">
    <property type="entry name" value="Depp_CoAkinase"/>
</dbReference>
<reference evidence="8" key="1">
    <citation type="submission" date="2018-06" db="EMBL/GenBank/DDBJ databases">
        <authorList>
            <person name="Zhirakovskaya E."/>
        </authorList>
    </citation>
    <scope>NUCLEOTIDE SEQUENCE</scope>
</reference>
<evidence type="ECO:0000256" key="4">
    <source>
        <dbReference type="ARBA" id="ARBA00022741"/>
    </source>
</evidence>
<keyword evidence="7" id="KW-0173">Coenzyme A biosynthesis</keyword>
<dbReference type="PANTHER" id="PTHR10695">
    <property type="entry name" value="DEPHOSPHO-COA KINASE-RELATED"/>
    <property type="match status" value="1"/>
</dbReference>
<dbReference type="PANTHER" id="PTHR10695:SF46">
    <property type="entry name" value="BIFUNCTIONAL COENZYME A SYNTHASE-RELATED"/>
    <property type="match status" value="1"/>
</dbReference>
<dbReference type="GO" id="GO:0015937">
    <property type="term" value="P:coenzyme A biosynthetic process"/>
    <property type="evidence" value="ECO:0007669"/>
    <property type="project" value="UniProtKB-KW"/>
</dbReference>
<gene>
    <name evidence="8" type="ORF">MNBD_NITROSPINAE04-1680</name>
</gene>
<dbReference type="HAMAP" id="MF_00376">
    <property type="entry name" value="Dephospho_CoA_kinase"/>
    <property type="match status" value="1"/>
</dbReference>
<proteinExistence type="inferred from homology"/>
<evidence type="ECO:0000313" key="8">
    <source>
        <dbReference type="EMBL" id="VAX17167.1"/>
    </source>
</evidence>
<dbReference type="SUPFAM" id="SSF52540">
    <property type="entry name" value="P-loop containing nucleoside triphosphate hydrolases"/>
    <property type="match status" value="1"/>
</dbReference>
<dbReference type="InterPro" id="IPR027417">
    <property type="entry name" value="P-loop_NTPase"/>
</dbReference>
<dbReference type="EMBL" id="UOGA01000087">
    <property type="protein sequence ID" value="VAX17167.1"/>
    <property type="molecule type" value="Genomic_DNA"/>
</dbReference>
<dbReference type="Gene3D" id="3.40.50.300">
    <property type="entry name" value="P-loop containing nucleotide triphosphate hydrolases"/>
    <property type="match status" value="1"/>
</dbReference>
<accession>A0A3B1CK80</accession>
<evidence type="ECO:0000256" key="3">
    <source>
        <dbReference type="ARBA" id="ARBA00022679"/>
    </source>
</evidence>
<dbReference type="CDD" id="cd02022">
    <property type="entry name" value="DPCK"/>
    <property type="match status" value="1"/>
</dbReference>
<dbReference type="PROSITE" id="PS51219">
    <property type="entry name" value="DPCK"/>
    <property type="match status" value="1"/>
</dbReference>
<dbReference type="EC" id="2.7.1.24" evidence="8"/>
<dbReference type="GO" id="GO:0005524">
    <property type="term" value="F:ATP binding"/>
    <property type="evidence" value="ECO:0007669"/>
    <property type="project" value="UniProtKB-KW"/>
</dbReference>
<dbReference type="Pfam" id="PF01121">
    <property type="entry name" value="CoaE"/>
    <property type="match status" value="1"/>
</dbReference>
<sequence length="200" mass="21785">MPLIGVTGGLATGKSLVSSMLVDLGARLIDCDVLAREVTAPGSEGLTKVKAEFGETVIRDDGALNREELASLVFSDPVKLSALEGILHPIIKQLVMSRSKEIISKNKDAIVIVDAPLLFESGLNSRMDQNIVVVCDLEEQKRRAERRGGLSEDQIESRIKAQAPLSKKSEMADYIIDNSGDKNETLAQVREVWGKIRVSE</sequence>
<evidence type="ECO:0000256" key="1">
    <source>
        <dbReference type="ARBA" id="ARBA00009018"/>
    </source>
</evidence>
<dbReference type="NCBIfam" id="TIGR00152">
    <property type="entry name" value="dephospho-CoA kinase"/>
    <property type="match status" value="1"/>
</dbReference>
<dbReference type="FunFam" id="3.40.50.300:FF:000991">
    <property type="entry name" value="Dephospho-CoA kinase"/>
    <property type="match status" value="1"/>
</dbReference>
<evidence type="ECO:0000256" key="6">
    <source>
        <dbReference type="ARBA" id="ARBA00022840"/>
    </source>
</evidence>
<keyword evidence="5 8" id="KW-0418">Kinase</keyword>
<comment type="similarity">
    <text evidence="1">Belongs to the CoaE family.</text>
</comment>
<dbReference type="GO" id="GO:0004140">
    <property type="term" value="F:dephospho-CoA kinase activity"/>
    <property type="evidence" value="ECO:0007669"/>
    <property type="project" value="UniProtKB-EC"/>
</dbReference>
<keyword evidence="3 8" id="KW-0808">Transferase</keyword>
<keyword evidence="6" id="KW-0067">ATP-binding</keyword>
<name>A0A3B1CK80_9ZZZZ</name>